<dbReference type="SMART" id="SM00729">
    <property type="entry name" value="Elp3"/>
    <property type="match status" value="1"/>
</dbReference>
<dbReference type="RefSeq" id="WP_084051876.1">
    <property type="nucleotide sequence ID" value="NZ_FWWT01000005.1"/>
</dbReference>
<dbReference type="STRING" id="656914.SAMN00017405_0760"/>
<evidence type="ECO:0000256" key="1">
    <source>
        <dbReference type="ARBA" id="ARBA00022691"/>
    </source>
</evidence>
<evidence type="ECO:0000313" key="7">
    <source>
        <dbReference type="Proteomes" id="UP000192731"/>
    </source>
</evidence>
<evidence type="ECO:0000259" key="5">
    <source>
        <dbReference type="PROSITE" id="PS51918"/>
    </source>
</evidence>
<keyword evidence="7" id="KW-1185">Reference proteome</keyword>
<dbReference type="SUPFAM" id="SSF102114">
    <property type="entry name" value="Radical SAM enzymes"/>
    <property type="match status" value="1"/>
</dbReference>
<dbReference type="Pfam" id="PF04055">
    <property type="entry name" value="Radical_SAM"/>
    <property type="match status" value="1"/>
</dbReference>
<feature type="domain" description="Radical SAM core" evidence="5">
    <location>
        <begin position="96"/>
        <end position="313"/>
    </location>
</feature>
<dbReference type="AlphaFoldDB" id="A0A1W1UEK8"/>
<dbReference type="SFLD" id="SFLDG01386">
    <property type="entry name" value="main_SPASM_domain-containing"/>
    <property type="match status" value="1"/>
</dbReference>
<dbReference type="Pfam" id="PF13186">
    <property type="entry name" value="SPASM"/>
    <property type="match status" value="1"/>
</dbReference>
<dbReference type="Gene3D" id="3.20.20.70">
    <property type="entry name" value="Aldolase class I"/>
    <property type="match status" value="1"/>
</dbReference>
<dbReference type="PANTHER" id="PTHR11228">
    <property type="entry name" value="RADICAL SAM DOMAIN PROTEIN"/>
    <property type="match status" value="1"/>
</dbReference>
<dbReference type="GO" id="GO:0006783">
    <property type="term" value="P:heme biosynthetic process"/>
    <property type="evidence" value="ECO:0007669"/>
    <property type="project" value="TreeGrafter"/>
</dbReference>
<dbReference type="EMBL" id="FWWT01000005">
    <property type="protein sequence ID" value="SMB79463.1"/>
    <property type="molecule type" value="Genomic_DNA"/>
</dbReference>
<dbReference type="PROSITE" id="PS51918">
    <property type="entry name" value="RADICAL_SAM"/>
    <property type="match status" value="1"/>
</dbReference>
<dbReference type="InterPro" id="IPR007197">
    <property type="entry name" value="rSAM"/>
</dbReference>
<dbReference type="CDD" id="cd01335">
    <property type="entry name" value="Radical_SAM"/>
    <property type="match status" value="1"/>
</dbReference>
<dbReference type="GO" id="GO:0051536">
    <property type="term" value="F:iron-sulfur cluster binding"/>
    <property type="evidence" value="ECO:0007669"/>
    <property type="project" value="UniProtKB-KW"/>
</dbReference>
<dbReference type="GO" id="GO:0003824">
    <property type="term" value="F:catalytic activity"/>
    <property type="evidence" value="ECO:0007669"/>
    <property type="project" value="InterPro"/>
</dbReference>
<evidence type="ECO:0000256" key="3">
    <source>
        <dbReference type="ARBA" id="ARBA00023004"/>
    </source>
</evidence>
<name>A0A1W1UEK8_DESTI</name>
<gene>
    <name evidence="6" type="ORF">SAMN00017405_0760</name>
</gene>
<dbReference type="Proteomes" id="UP000192731">
    <property type="component" value="Unassembled WGS sequence"/>
</dbReference>
<organism evidence="6 7">
    <name type="scientific">Desulfonispora thiosulfatigenes DSM 11270</name>
    <dbReference type="NCBI Taxonomy" id="656914"/>
    <lineage>
        <taxon>Bacteria</taxon>
        <taxon>Bacillati</taxon>
        <taxon>Bacillota</taxon>
        <taxon>Clostridia</taxon>
        <taxon>Eubacteriales</taxon>
        <taxon>Peptococcaceae</taxon>
        <taxon>Desulfonispora</taxon>
    </lineage>
</organism>
<dbReference type="SFLD" id="SFLDG01067">
    <property type="entry name" value="SPASM/twitch_domain_containing"/>
    <property type="match status" value="1"/>
</dbReference>
<proteinExistence type="predicted"/>
<dbReference type="OrthoDB" id="7021155at2"/>
<accession>A0A1W1UEK8</accession>
<evidence type="ECO:0000256" key="2">
    <source>
        <dbReference type="ARBA" id="ARBA00022723"/>
    </source>
</evidence>
<reference evidence="6 7" key="1">
    <citation type="submission" date="2017-04" db="EMBL/GenBank/DDBJ databases">
        <authorList>
            <person name="Afonso C.L."/>
            <person name="Miller P.J."/>
            <person name="Scott M.A."/>
            <person name="Spackman E."/>
            <person name="Goraichik I."/>
            <person name="Dimitrov K.M."/>
            <person name="Suarez D.L."/>
            <person name="Swayne D.E."/>
        </authorList>
    </citation>
    <scope>NUCLEOTIDE SEQUENCE [LARGE SCALE GENOMIC DNA]</scope>
    <source>
        <strain evidence="6 7">DSM 11270</strain>
    </source>
</reference>
<dbReference type="GO" id="GO:0046872">
    <property type="term" value="F:metal ion binding"/>
    <property type="evidence" value="ECO:0007669"/>
    <property type="project" value="UniProtKB-KW"/>
</dbReference>
<dbReference type="InterPro" id="IPR058240">
    <property type="entry name" value="rSAM_sf"/>
</dbReference>
<evidence type="ECO:0000313" key="6">
    <source>
        <dbReference type="EMBL" id="SMB79463.1"/>
    </source>
</evidence>
<dbReference type="InterPro" id="IPR023885">
    <property type="entry name" value="4Fe4S-binding_SPASM_dom"/>
</dbReference>
<dbReference type="InterPro" id="IPR050377">
    <property type="entry name" value="Radical_SAM_PqqE_MftC-like"/>
</dbReference>
<keyword evidence="1" id="KW-0949">S-adenosyl-L-methionine</keyword>
<protein>
    <submittedName>
        <fullName evidence="6">Radical SAM superfamily enzyme, MoaA/NifB/PqqE/SkfB family</fullName>
    </submittedName>
</protein>
<sequence length="424" mass="48175">MNWSKIGMLMNMSLNPKVTKDLVKVYNILKEDKNFTLNKYIKMMLNILKGEKIVKFENKYVLSSFLPPFPSEAFITNVTASLSPHNIFTQQIYAKRSAPISIYLCLTHKCPNNCLYCSAKNRKIAEELTTTEWIKVINDLQDMGTSIIGLTGGEPMVREDIYEIINAIDERSTAILFTSGVNLTLEKAKRLKQSGLFSIGISLDSFDRNKHNANRNSDKAFDYALAALDNSRKAGLYTMVQTVVMKEDVDQDKLFQFFKFAGDKGAHEVKILEPILSGSLLTTEDIEDILYDPKTRQKLIEIQHKANEISGFPKITSFAYTESEEKYGCGAGTQHSYVSGDGHLYPCDFVPMNFGSVRDRGINHLWKEMNEQIGIPKIGCFAQKANRKVYNLAEGKLPLEKEKSLSICQDHKSEKYPKYYRDLQ</sequence>
<keyword evidence="3" id="KW-0408">Iron</keyword>
<keyword evidence="2" id="KW-0479">Metal-binding</keyword>
<dbReference type="InterPro" id="IPR006638">
    <property type="entry name" value="Elp3/MiaA/NifB-like_rSAM"/>
</dbReference>
<evidence type="ECO:0000256" key="4">
    <source>
        <dbReference type="ARBA" id="ARBA00023014"/>
    </source>
</evidence>
<dbReference type="PANTHER" id="PTHR11228:SF7">
    <property type="entry name" value="PQQA PEPTIDE CYCLASE"/>
    <property type="match status" value="1"/>
</dbReference>
<keyword evidence="4" id="KW-0411">Iron-sulfur</keyword>
<dbReference type="InterPro" id="IPR013785">
    <property type="entry name" value="Aldolase_TIM"/>
</dbReference>
<dbReference type="SFLD" id="SFLDS00029">
    <property type="entry name" value="Radical_SAM"/>
    <property type="match status" value="1"/>
</dbReference>